<evidence type="ECO:0000256" key="3">
    <source>
        <dbReference type="ARBA" id="ARBA00022989"/>
    </source>
</evidence>
<evidence type="ECO:0000256" key="6">
    <source>
        <dbReference type="SAM" id="Phobius"/>
    </source>
</evidence>
<gene>
    <name evidence="8" type="ORF">CYME_CMM258C</name>
</gene>
<dbReference type="PANTHER" id="PTHR12560:SF0">
    <property type="entry name" value="LD18904P"/>
    <property type="match status" value="1"/>
</dbReference>
<feature type="transmembrane region" description="Helical" evidence="6">
    <location>
        <begin position="270"/>
        <end position="303"/>
    </location>
</feature>
<reference evidence="8 9" key="2">
    <citation type="journal article" date="2007" name="BMC Biol.">
        <title>A 100%-complete sequence reveals unusually simple genomic features in the hot-spring red alga Cyanidioschyzon merolae.</title>
        <authorList>
            <person name="Nozaki H."/>
            <person name="Takano H."/>
            <person name="Misumi O."/>
            <person name="Terasawa K."/>
            <person name="Matsuzaki M."/>
            <person name="Maruyama S."/>
            <person name="Nishida K."/>
            <person name="Yagisawa F."/>
            <person name="Yoshida Y."/>
            <person name="Fujiwara T."/>
            <person name="Takio S."/>
            <person name="Tamura K."/>
            <person name="Chung S.J."/>
            <person name="Nakamura S."/>
            <person name="Kuroiwa H."/>
            <person name="Tanaka K."/>
            <person name="Sato N."/>
            <person name="Kuroiwa T."/>
        </authorList>
    </citation>
    <scope>NUCLEOTIDE SEQUENCE [LARGE SCALE GENOMIC DNA]</scope>
    <source>
        <strain evidence="8 9">10D</strain>
    </source>
</reference>
<keyword evidence="4 5" id="KW-0472">Membrane</keyword>
<dbReference type="RefSeq" id="XP_005537128.1">
    <property type="nucleotide sequence ID" value="XM_005537071.1"/>
</dbReference>
<dbReference type="OMA" id="ESMWKFA"/>
<dbReference type="KEGG" id="cme:CYME_CMM258C"/>
<feature type="transmembrane region" description="Helical" evidence="6">
    <location>
        <begin position="93"/>
        <end position="114"/>
    </location>
</feature>
<dbReference type="GeneID" id="16994867"/>
<keyword evidence="2 5" id="KW-0812">Transmembrane</keyword>
<evidence type="ECO:0000256" key="2">
    <source>
        <dbReference type="ARBA" id="ARBA00022692"/>
    </source>
</evidence>
<dbReference type="OrthoDB" id="537032at2759"/>
<dbReference type="AlphaFoldDB" id="M1VDZ0"/>
<dbReference type="HOGENOM" id="CLU_028277_5_1_1"/>
<keyword evidence="9" id="KW-1185">Reference proteome</keyword>
<evidence type="ECO:0000313" key="8">
    <source>
        <dbReference type="EMBL" id="BAM81092.1"/>
    </source>
</evidence>
<keyword evidence="3 6" id="KW-1133">Transmembrane helix</keyword>
<dbReference type="Proteomes" id="UP000007014">
    <property type="component" value="Chromosome 13"/>
</dbReference>
<dbReference type="Pfam" id="PF03798">
    <property type="entry name" value="TRAM_LAG1_CLN8"/>
    <property type="match status" value="1"/>
</dbReference>
<organism evidence="8 9">
    <name type="scientific">Cyanidioschyzon merolae (strain NIES-3377 / 10D)</name>
    <name type="common">Unicellular red alga</name>
    <dbReference type="NCBI Taxonomy" id="280699"/>
    <lineage>
        <taxon>Eukaryota</taxon>
        <taxon>Rhodophyta</taxon>
        <taxon>Bangiophyceae</taxon>
        <taxon>Cyanidiales</taxon>
        <taxon>Cyanidiaceae</taxon>
        <taxon>Cyanidioschyzon</taxon>
    </lineage>
</organism>
<dbReference type="STRING" id="280699.M1VDZ0"/>
<evidence type="ECO:0000256" key="4">
    <source>
        <dbReference type="ARBA" id="ARBA00023136"/>
    </source>
</evidence>
<dbReference type="eggNOG" id="KOG1607">
    <property type="taxonomic scope" value="Eukaryota"/>
</dbReference>
<sequence>MAGKQTRVPRKEFFRRADLLLHRLRYDRVKLLNEIPWQPYNPDYQPRRDWLTVAALLPCALLGRYVLERLILKPFFAKFSERGRKSPRLASKMAENCFYALFYICSLCAGLYVYRSENWRVSFFDGACISAFWELYPPISTVFRLYYLSELCYYISSVIFLLTHDTKRKDFTEMVVHHLATISLITLSYMWGWMRLGLVILMLHDAGDILLYTAKVVHYLGLWPSNIVLFVCFAIVFYITRLFLFPRIILSVSTEPWIEVTREPLANRIWVAYWGFYIVQLIGFALFLNILLYLHCFWFTLILKMMYREVLHPGNAKYSKGDIRSDDEAE</sequence>
<feature type="transmembrane region" description="Helical" evidence="6">
    <location>
        <begin position="227"/>
        <end position="250"/>
    </location>
</feature>
<dbReference type="GO" id="GO:0016020">
    <property type="term" value="C:membrane"/>
    <property type="evidence" value="ECO:0007669"/>
    <property type="project" value="UniProtKB-SubCell"/>
</dbReference>
<accession>M1VDZ0</accession>
<dbReference type="InterPro" id="IPR006634">
    <property type="entry name" value="TLC-dom"/>
</dbReference>
<evidence type="ECO:0000259" key="7">
    <source>
        <dbReference type="PROSITE" id="PS50922"/>
    </source>
</evidence>
<name>M1VDZ0_CYAM1</name>
<protein>
    <submittedName>
        <fullName evidence="8">Similar to longevity assurance protein LAG1</fullName>
    </submittedName>
</protein>
<dbReference type="GO" id="GO:0050291">
    <property type="term" value="F:sphingosine N-acyltransferase activity"/>
    <property type="evidence" value="ECO:0007669"/>
    <property type="project" value="InterPro"/>
</dbReference>
<evidence type="ECO:0000256" key="1">
    <source>
        <dbReference type="ARBA" id="ARBA00004141"/>
    </source>
</evidence>
<dbReference type="SMART" id="SM00724">
    <property type="entry name" value="TLC"/>
    <property type="match status" value="1"/>
</dbReference>
<evidence type="ECO:0000256" key="5">
    <source>
        <dbReference type="PROSITE-ProRule" id="PRU00205"/>
    </source>
</evidence>
<comment type="subcellular location">
    <subcellularLocation>
        <location evidence="1">Membrane</location>
        <topology evidence="1">Multi-pass membrane protein</topology>
    </subcellularLocation>
</comment>
<dbReference type="Gramene" id="CMM258CT">
    <property type="protein sequence ID" value="CMM258CT"/>
    <property type="gene ID" value="CMM258C"/>
</dbReference>
<dbReference type="EMBL" id="AP006495">
    <property type="protein sequence ID" value="BAM81092.1"/>
    <property type="molecule type" value="Genomic_DNA"/>
</dbReference>
<dbReference type="PANTHER" id="PTHR12560">
    <property type="entry name" value="LONGEVITY ASSURANCE FACTOR 1 LAG1"/>
    <property type="match status" value="1"/>
</dbReference>
<evidence type="ECO:0000313" key="9">
    <source>
        <dbReference type="Proteomes" id="UP000007014"/>
    </source>
</evidence>
<dbReference type="GO" id="GO:0046513">
    <property type="term" value="P:ceramide biosynthetic process"/>
    <property type="evidence" value="ECO:0007669"/>
    <property type="project" value="InterPro"/>
</dbReference>
<dbReference type="PROSITE" id="PS50922">
    <property type="entry name" value="TLC"/>
    <property type="match status" value="1"/>
</dbReference>
<feature type="domain" description="TLC" evidence="7">
    <location>
        <begin position="91"/>
        <end position="311"/>
    </location>
</feature>
<reference evidence="8 9" key="1">
    <citation type="journal article" date="2004" name="Nature">
        <title>Genome sequence of the ultrasmall unicellular red alga Cyanidioschyzon merolae 10D.</title>
        <authorList>
            <person name="Matsuzaki M."/>
            <person name="Misumi O."/>
            <person name="Shin-i T."/>
            <person name="Maruyama S."/>
            <person name="Takahara M."/>
            <person name="Miyagishima S."/>
            <person name="Mori T."/>
            <person name="Nishida K."/>
            <person name="Yagisawa F."/>
            <person name="Nishida K."/>
            <person name="Yoshida Y."/>
            <person name="Nishimura Y."/>
            <person name="Nakao S."/>
            <person name="Kobayashi T."/>
            <person name="Momoyama Y."/>
            <person name="Higashiyama T."/>
            <person name="Minoda A."/>
            <person name="Sano M."/>
            <person name="Nomoto H."/>
            <person name="Oishi K."/>
            <person name="Hayashi H."/>
            <person name="Ohta F."/>
            <person name="Nishizaka S."/>
            <person name="Haga S."/>
            <person name="Miura S."/>
            <person name="Morishita T."/>
            <person name="Kabeya Y."/>
            <person name="Terasawa K."/>
            <person name="Suzuki Y."/>
            <person name="Ishii Y."/>
            <person name="Asakawa S."/>
            <person name="Takano H."/>
            <person name="Ohta N."/>
            <person name="Kuroiwa H."/>
            <person name="Tanaka K."/>
            <person name="Shimizu N."/>
            <person name="Sugano S."/>
            <person name="Sato N."/>
            <person name="Nozaki H."/>
            <person name="Ogasawara N."/>
            <person name="Kohara Y."/>
            <person name="Kuroiwa T."/>
        </authorList>
    </citation>
    <scope>NUCLEOTIDE SEQUENCE [LARGE SCALE GENOMIC DNA]</scope>
    <source>
        <strain evidence="8 9">10D</strain>
    </source>
</reference>
<feature type="transmembrane region" description="Helical" evidence="6">
    <location>
        <begin position="145"/>
        <end position="163"/>
    </location>
</feature>
<feature type="transmembrane region" description="Helical" evidence="6">
    <location>
        <begin position="175"/>
        <end position="192"/>
    </location>
</feature>
<proteinExistence type="predicted"/>
<dbReference type="InterPro" id="IPR016439">
    <property type="entry name" value="Lag1/Lac1-like"/>
</dbReference>